<dbReference type="PROSITE" id="PS00626">
    <property type="entry name" value="RCC1_2"/>
    <property type="match status" value="1"/>
</dbReference>
<feature type="repeat" description="RCC1" evidence="2">
    <location>
        <begin position="590"/>
        <end position="638"/>
    </location>
</feature>
<evidence type="ECO:0000256" key="2">
    <source>
        <dbReference type="PROSITE-ProRule" id="PRU00235"/>
    </source>
</evidence>
<reference evidence="3" key="1">
    <citation type="submission" date="2017-02" db="UniProtKB">
        <authorList>
            <consortium name="WormBaseParasite"/>
        </authorList>
    </citation>
    <scope>IDENTIFICATION</scope>
</reference>
<dbReference type="PANTHER" id="PTHR22870:SF408">
    <property type="entry name" value="OS09G0560450 PROTEIN"/>
    <property type="match status" value="1"/>
</dbReference>
<feature type="repeat" description="RCC1" evidence="2">
    <location>
        <begin position="773"/>
        <end position="824"/>
    </location>
</feature>
<dbReference type="Gene3D" id="2.130.10.30">
    <property type="entry name" value="Regulator of chromosome condensation 1/beta-lactamase-inhibitor protein II"/>
    <property type="match status" value="2"/>
</dbReference>
<dbReference type="InterPro" id="IPR000408">
    <property type="entry name" value="Reg_chr_condens"/>
</dbReference>
<dbReference type="InterPro" id="IPR009091">
    <property type="entry name" value="RCC1/BLIP-II"/>
</dbReference>
<evidence type="ECO:0000256" key="1">
    <source>
        <dbReference type="ARBA" id="ARBA00022737"/>
    </source>
</evidence>
<dbReference type="OMA" id="MANHEDV"/>
<proteinExistence type="predicted"/>
<protein>
    <submittedName>
        <fullName evidence="3">Hira domain-containing protein</fullName>
    </submittedName>
</protein>
<feature type="repeat" description="RCC1" evidence="2">
    <location>
        <begin position="639"/>
        <end position="691"/>
    </location>
</feature>
<accession>A0A0N4WRA1</accession>
<sequence>LTYHGFDLPHATAAFWANFLCYQYTRLEKRMYTFCRCHLISYFKAGTIMLVDLCSRKCVAELSAPQSIHEVEILQNDDSSDVLLTSFTGAQWIIPLENGSRSVTEVLTACIPSEFKKVEPPTSHLNLSTEGITILDTGGSFVELHSDLPSLASVPRKRFKVPPDTWLIHYTDSVLFAVSKQSEVRSAVHFGVMRLEFSIVKGACEWRPLGFVPLSHRAARLPSCLIINERGLIRIAQNSARYERIILKISRGIIFRELLSIFQRSVIPTLLSARRGKTLSPADLARLLSMAKTAEILRILETDSRSPLRKRVVELYVRRSESLTTHLNEDANQISEARLGIDNELSAFLSRHVDVDEGAKSCAEVQLWRSATLLASRRRASQVEVLRVLIKNGSKSWSSAVPSMRSLMMSCAANLEWGELSDQEIGALVSLLCDWQAALNSIAHHETCLRLALTYIFPKHCSILYLVSAMYIISDKAAWTQVSSANISCGMNGSAAITAEGQLIIWGDFTNQQNKPFENLASLKRSRTQQLPHPIHVEGRPRVVCCGAEHVLVLTSCGVGHSLPLIEGGWGAVRALSAGQFHSAILNTSGEVWTFGWGVWGQLGLGGRQIKDCLVPTKVEPIKEVSCGRVHTVLLTVSGKVLVAGNGSYGQLGTDEDVRKQYDFHLLPVDPSLKFVKIVTGFYLSIAITEDGRIFEWGRNPQEVKMRMFVTRRLRMAQLKRIGIPNMEKPKILLPMDTPRDDLGVREVLHLLDGQVVDASAGLSHVAVVTDQGSLFTWGKGLDFQLGHGNKTERSEPHILFDPRDVKWKLVACGGNHTIAVSKDGRTFGWGRNDYAQCGVPSDKTPSITRKYFYQPPKDGAAKRCVSLPDDASFVVKPTLIPEVELRFHDEGSLGFRGPYVDPALRSVASLAWEVVANHEDCQSKSILAAAFKYLPITNTQKRNSQLRRLWPMVWDEPGVQDALSADEKLDILETWVAPTKSGNLLEELEISYQIPVWARCSHVEPAVVGVPASDCSACAEEWADMIRTTLGNESVGR</sequence>
<dbReference type="WBParaSite" id="HPLM_0001400601-mRNA-1">
    <property type="protein sequence ID" value="HPLM_0001400601-mRNA-1"/>
    <property type="gene ID" value="HPLM_0001400601"/>
</dbReference>
<dbReference type="Pfam" id="PF00415">
    <property type="entry name" value="RCC1"/>
    <property type="match status" value="2"/>
</dbReference>
<keyword evidence="1" id="KW-0677">Repeat</keyword>
<dbReference type="AlphaFoldDB" id="A0A0N4WRA1"/>
<dbReference type="InterPro" id="IPR051210">
    <property type="entry name" value="Ub_ligase/GEF_domain"/>
</dbReference>
<name>A0A0N4WRA1_HAEPC</name>
<dbReference type="PANTHER" id="PTHR22870">
    <property type="entry name" value="REGULATOR OF CHROMOSOME CONDENSATION"/>
    <property type="match status" value="1"/>
</dbReference>
<evidence type="ECO:0000313" key="3">
    <source>
        <dbReference type="WBParaSite" id="HPLM_0001400601-mRNA-1"/>
    </source>
</evidence>
<organism evidence="3">
    <name type="scientific">Haemonchus placei</name>
    <name type="common">Barber's pole worm</name>
    <dbReference type="NCBI Taxonomy" id="6290"/>
    <lineage>
        <taxon>Eukaryota</taxon>
        <taxon>Metazoa</taxon>
        <taxon>Ecdysozoa</taxon>
        <taxon>Nematoda</taxon>
        <taxon>Chromadorea</taxon>
        <taxon>Rhabditida</taxon>
        <taxon>Rhabditina</taxon>
        <taxon>Rhabditomorpha</taxon>
        <taxon>Strongyloidea</taxon>
        <taxon>Trichostrongylidae</taxon>
        <taxon>Haemonchus</taxon>
    </lineage>
</organism>
<dbReference type="SUPFAM" id="SSF50985">
    <property type="entry name" value="RCC1/BLIP-II"/>
    <property type="match status" value="1"/>
</dbReference>
<dbReference type="PRINTS" id="PR00633">
    <property type="entry name" value="RCCNDNSATION"/>
</dbReference>
<dbReference type="PROSITE" id="PS50012">
    <property type="entry name" value="RCC1_3"/>
    <property type="match status" value="3"/>
</dbReference>